<gene>
    <name evidence="2" type="ORF">O4220_05995</name>
</gene>
<dbReference type="Gene3D" id="3.40.50.1820">
    <property type="entry name" value="alpha/beta hydrolase"/>
    <property type="match status" value="2"/>
</dbReference>
<dbReference type="InterPro" id="IPR005152">
    <property type="entry name" value="Lipase_secreted"/>
</dbReference>
<dbReference type="InterPro" id="IPR029058">
    <property type="entry name" value="AB_hydrolase_fold"/>
</dbReference>
<organism evidence="2 3">
    <name type="scientific">Rhodococcus ruber</name>
    <dbReference type="NCBI Taxonomy" id="1830"/>
    <lineage>
        <taxon>Bacteria</taxon>
        <taxon>Bacillati</taxon>
        <taxon>Actinomycetota</taxon>
        <taxon>Actinomycetes</taxon>
        <taxon>Mycobacteriales</taxon>
        <taxon>Nocardiaceae</taxon>
        <taxon>Rhodococcus</taxon>
    </lineage>
</organism>
<sequence length="415" mass="42490">MNYTRTVLRRAATAGALAMVLVTAGCGSDDAVVDPQSVAVGATLQADYGNDGPGSLESAEELLTIDRRLSGISSIAARVVYTSTSGVDGSEQRVSGTVFAPEGTAPEGGWPIIAYGHGTTGVLEDCGPSTDPELLGSSQIVAALVRSGHVVAVSDYQGLGLDGTYHPYLDARTVGNNLIDSVRAARKLVPNASTRWASFGGSQGGQASWAANELAKTYGAGLDMVGSVSLVPAADITGLAAAAASGTLTEDQKPLLQWVLVGLAQAHPELNLDDYRRGIVAERWDELSACGGVLAADRTSLAAQISDDDLRPATPEATATLEGYLREMSLPKSPASAPMLVIYGGKDTLISQPWTDAAIAAGCGNGDSIQYVLQPNSGHADIDGAAAFGWLADRFAGTEAISFCPASAPESAPAP</sequence>
<dbReference type="RefSeq" id="WP_269602753.1">
    <property type="nucleotide sequence ID" value="NZ_JAPWIJ010000002.1"/>
</dbReference>
<dbReference type="PANTHER" id="PTHR34853:SF1">
    <property type="entry name" value="LIPASE 5"/>
    <property type="match status" value="1"/>
</dbReference>
<comment type="caution">
    <text evidence="2">The sequence shown here is derived from an EMBL/GenBank/DDBJ whole genome shotgun (WGS) entry which is preliminary data.</text>
</comment>
<accession>A0ABT4MAS6</accession>
<evidence type="ECO:0000256" key="1">
    <source>
        <dbReference type="SAM" id="SignalP"/>
    </source>
</evidence>
<keyword evidence="3" id="KW-1185">Reference proteome</keyword>
<dbReference type="PANTHER" id="PTHR34853">
    <property type="match status" value="1"/>
</dbReference>
<dbReference type="PROSITE" id="PS51257">
    <property type="entry name" value="PROKAR_LIPOPROTEIN"/>
    <property type="match status" value="1"/>
</dbReference>
<name>A0ABT4MAS6_9NOCA</name>
<dbReference type="EMBL" id="JAPWIJ010000002">
    <property type="protein sequence ID" value="MCZ4518064.1"/>
    <property type="molecule type" value="Genomic_DNA"/>
</dbReference>
<dbReference type="PIRSF" id="PIRSF029171">
    <property type="entry name" value="Esterase_LipA"/>
    <property type="match status" value="1"/>
</dbReference>
<feature type="signal peptide" evidence="1">
    <location>
        <begin position="1"/>
        <end position="24"/>
    </location>
</feature>
<proteinExistence type="predicted"/>
<evidence type="ECO:0000313" key="2">
    <source>
        <dbReference type="EMBL" id="MCZ4518064.1"/>
    </source>
</evidence>
<keyword evidence="1" id="KW-0732">Signal</keyword>
<evidence type="ECO:0000313" key="3">
    <source>
        <dbReference type="Proteomes" id="UP001081071"/>
    </source>
</evidence>
<reference evidence="2" key="1">
    <citation type="submission" date="2022-12" db="EMBL/GenBank/DDBJ databases">
        <authorList>
            <person name="Krivoruchko A.V."/>
            <person name="Elkin A."/>
        </authorList>
    </citation>
    <scope>NUCLEOTIDE SEQUENCE</scope>
    <source>
        <strain evidence="2">IEGM 1391</strain>
    </source>
</reference>
<protein>
    <submittedName>
        <fullName evidence="2">Lipase</fullName>
    </submittedName>
</protein>
<dbReference type="Proteomes" id="UP001081071">
    <property type="component" value="Unassembled WGS sequence"/>
</dbReference>
<feature type="chain" id="PRO_5045132196" evidence="1">
    <location>
        <begin position="25"/>
        <end position="415"/>
    </location>
</feature>
<dbReference type="Pfam" id="PF03583">
    <property type="entry name" value="LIP"/>
    <property type="match status" value="1"/>
</dbReference>
<dbReference type="SUPFAM" id="SSF53474">
    <property type="entry name" value="alpha/beta-Hydrolases"/>
    <property type="match status" value="1"/>
</dbReference>